<dbReference type="EMBL" id="JADCLJ010000024">
    <property type="protein sequence ID" value="MBE4909839.1"/>
    <property type="molecule type" value="Genomic_DNA"/>
</dbReference>
<dbReference type="Proteomes" id="UP001516662">
    <property type="component" value="Unassembled WGS sequence"/>
</dbReference>
<organism evidence="2 3">
    <name type="scientific">Litchfieldia luteola</name>
    <dbReference type="NCBI Taxonomy" id="682179"/>
    <lineage>
        <taxon>Bacteria</taxon>
        <taxon>Bacillati</taxon>
        <taxon>Bacillota</taxon>
        <taxon>Bacilli</taxon>
        <taxon>Bacillales</taxon>
        <taxon>Bacillaceae</taxon>
        <taxon>Litchfieldia</taxon>
    </lineage>
</organism>
<proteinExistence type="predicted"/>
<name>A0ABR9QNU9_9BACI</name>
<comment type="caution">
    <text evidence="2">The sequence shown here is derived from an EMBL/GenBank/DDBJ whole genome shotgun (WGS) entry which is preliminary data.</text>
</comment>
<keyword evidence="3" id="KW-1185">Reference proteome</keyword>
<feature type="chain" id="PRO_5046776851" evidence="1">
    <location>
        <begin position="25"/>
        <end position="147"/>
    </location>
</feature>
<protein>
    <submittedName>
        <fullName evidence="2">DUF3888 domain-containing protein</fullName>
    </submittedName>
</protein>
<feature type="signal peptide" evidence="1">
    <location>
        <begin position="1"/>
        <end position="24"/>
    </location>
</feature>
<keyword evidence="1" id="KW-0732">Signal</keyword>
<gene>
    <name evidence="2" type="ORF">IMZ08_17530</name>
</gene>
<evidence type="ECO:0000313" key="3">
    <source>
        <dbReference type="Proteomes" id="UP001516662"/>
    </source>
</evidence>
<sequence>MFKKTVPILISLLLAFSWQLHSHADTLPTKDSTELQMKDMFMLLLSPAIDKEVSDYYSDFYDTTPLVYPYQINVVNTKRIGGFRTFHFEITIEVTPVVGPHVSVGKDKLTFEISPTLAGQIRLKEYKHLETHELPPNWQHIIKKKVD</sequence>
<dbReference type="RefSeq" id="WP_193538869.1">
    <property type="nucleotide sequence ID" value="NZ_JADCLJ010000024.1"/>
</dbReference>
<reference evidence="2 3" key="1">
    <citation type="submission" date="2020-10" db="EMBL/GenBank/DDBJ databases">
        <title>Bacillus sp. HD4P25, an endophyte from a halophyte.</title>
        <authorList>
            <person name="Sun J.-Q."/>
        </authorList>
    </citation>
    <scope>NUCLEOTIDE SEQUENCE [LARGE SCALE GENOMIC DNA]</scope>
    <source>
        <strain evidence="2 3">YIM 93174</strain>
    </source>
</reference>
<dbReference type="Pfam" id="PF13027">
    <property type="entry name" value="DUF3888"/>
    <property type="match status" value="1"/>
</dbReference>
<dbReference type="InterPro" id="IPR024984">
    <property type="entry name" value="DUF3888"/>
</dbReference>
<evidence type="ECO:0000313" key="2">
    <source>
        <dbReference type="EMBL" id="MBE4909839.1"/>
    </source>
</evidence>
<evidence type="ECO:0000256" key="1">
    <source>
        <dbReference type="SAM" id="SignalP"/>
    </source>
</evidence>
<accession>A0ABR9QNU9</accession>